<accession>A0ABM7WTG2</accession>
<keyword evidence="1" id="KW-0732">Signal</keyword>
<dbReference type="Proteomes" id="UP001162891">
    <property type="component" value="Chromosome"/>
</dbReference>
<name>A0ABM7WTG2_9BACT</name>
<feature type="chain" id="PRO_5045390458" description="Outer membrane protein beta-barrel domain-containing protein" evidence="1">
    <location>
        <begin position="33"/>
        <end position="180"/>
    </location>
</feature>
<dbReference type="EMBL" id="AP025591">
    <property type="protein sequence ID" value="BDG02770.1"/>
    <property type="molecule type" value="Genomic_DNA"/>
</dbReference>
<evidence type="ECO:0000313" key="3">
    <source>
        <dbReference type="Proteomes" id="UP001162891"/>
    </source>
</evidence>
<organism evidence="2 3">
    <name type="scientific">Anaeromyxobacter oryzae</name>
    <dbReference type="NCBI Taxonomy" id="2918170"/>
    <lineage>
        <taxon>Bacteria</taxon>
        <taxon>Pseudomonadati</taxon>
        <taxon>Myxococcota</taxon>
        <taxon>Myxococcia</taxon>
        <taxon>Myxococcales</taxon>
        <taxon>Cystobacterineae</taxon>
        <taxon>Anaeromyxobacteraceae</taxon>
        <taxon>Anaeromyxobacter</taxon>
    </lineage>
</organism>
<sequence>MLRGRADASIIARVRPLLLAALVALAPAAAIADEDELGNEIEAQDTGRGRLALVAWGGQAFDTSGSGPNVPLLGGEVAWAFDQLDLGVAGYGYRDLRGIGSRSYDPVVLARVTQRFETYRGVDAGITIGVGAAREDHWRAWFQFALGLRLNLGPVFIAGELGFEQQSLLRLAGGVGVRLF</sequence>
<evidence type="ECO:0008006" key="4">
    <source>
        <dbReference type="Google" id="ProtNLM"/>
    </source>
</evidence>
<gene>
    <name evidence="2" type="ORF">AMOR_17660</name>
</gene>
<reference evidence="3" key="1">
    <citation type="journal article" date="2022" name="Int. J. Syst. Evol. Microbiol.">
        <title>Anaeromyxobacter oryzae sp. nov., Anaeromyxobacter diazotrophicus sp. nov. and Anaeromyxobacter paludicola sp. nov., isolated from paddy soils.</title>
        <authorList>
            <person name="Itoh H."/>
            <person name="Xu Z."/>
            <person name="Mise K."/>
            <person name="Masuda Y."/>
            <person name="Ushijima N."/>
            <person name="Hayakawa C."/>
            <person name="Shiratori Y."/>
            <person name="Senoo K."/>
        </authorList>
    </citation>
    <scope>NUCLEOTIDE SEQUENCE [LARGE SCALE GENOMIC DNA]</scope>
    <source>
        <strain evidence="3">Red232</strain>
    </source>
</reference>
<keyword evidence="3" id="KW-1185">Reference proteome</keyword>
<proteinExistence type="predicted"/>
<feature type="signal peptide" evidence="1">
    <location>
        <begin position="1"/>
        <end position="32"/>
    </location>
</feature>
<evidence type="ECO:0000256" key="1">
    <source>
        <dbReference type="SAM" id="SignalP"/>
    </source>
</evidence>
<protein>
    <recommendedName>
        <fullName evidence="4">Outer membrane protein beta-barrel domain-containing protein</fullName>
    </recommendedName>
</protein>
<evidence type="ECO:0000313" key="2">
    <source>
        <dbReference type="EMBL" id="BDG02770.1"/>
    </source>
</evidence>